<organism evidence="1 2">
    <name type="scientific">Nicotiana tabacum</name>
    <name type="common">Common tobacco</name>
    <dbReference type="NCBI Taxonomy" id="4097"/>
    <lineage>
        <taxon>Eukaryota</taxon>
        <taxon>Viridiplantae</taxon>
        <taxon>Streptophyta</taxon>
        <taxon>Embryophyta</taxon>
        <taxon>Tracheophyta</taxon>
        <taxon>Spermatophyta</taxon>
        <taxon>Magnoliopsida</taxon>
        <taxon>eudicotyledons</taxon>
        <taxon>Gunneridae</taxon>
        <taxon>Pentapetalae</taxon>
        <taxon>asterids</taxon>
        <taxon>lamiids</taxon>
        <taxon>Solanales</taxon>
        <taxon>Solanaceae</taxon>
        <taxon>Nicotianoideae</taxon>
        <taxon>Nicotianeae</taxon>
        <taxon>Nicotiana</taxon>
    </lineage>
</organism>
<gene>
    <name evidence="2" type="primary">LOC142169575</name>
</gene>
<proteinExistence type="predicted"/>
<evidence type="ECO:0000313" key="2">
    <source>
        <dbReference type="RefSeq" id="XP_075087554.1"/>
    </source>
</evidence>
<reference evidence="1" key="1">
    <citation type="journal article" date="2014" name="Nat. Commun.">
        <title>The tobacco genome sequence and its comparison with those of tomato and potato.</title>
        <authorList>
            <person name="Sierro N."/>
            <person name="Battey J.N."/>
            <person name="Ouadi S."/>
            <person name="Bakaher N."/>
            <person name="Bovet L."/>
            <person name="Willig A."/>
            <person name="Goepfert S."/>
            <person name="Peitsch M.C."/>
            <person name="Ivanov N.V."/>
        </authorList>
    </citation>
    <scope>NUCLEOTIDE SEQUENCE [LARGE SCALE GENOMIC DNA]</scope>
</reference>
<accession>A0AC58SRG5</accession>
<reference evidence="2" key="2">
    <citation type="submission" date="2025-08" db="UniProtKB">
        <authorList>
            <consortium name="RefSeq"/>
        </authorList>
    </citation>
    <scope>IDENTIFICATION</scope>
    <source>
        <tissue evidence="2">Leaf</tissue>
    </source>
</reference>
<name>A0AC58SRG5_TOBAC</name>
<sequence>MAKAYTFDEFSYQIEIETIDKRVWEYLFDVGYDKRSRAHSKVNTTTIMTSSIAESMNSANKSARYLLVTPLLDFMTNLVKEWNYNNKKIARKIFIKLGQKYEDMLEENFISARKMTI</sequence>
<protein>
    <submittedName>
        <fullName evidence="2">Uncharacterized protein LOC142169575</fullName>
    </submittedName>
</protein>
<evidence type="ECO:0000313" key="1">
    <source>
        <dbReference type="Proteomes" id="UP000790787"/>
    </source>
</evidence>
<dbReference type="Proteomes" id="UP000790787">
    <property type="component" value="Chromosome 15"/>
</dbReference>
<dbReference type="RefSeq" id="XP_075087554.1">
    <property type="nucleotide sequence ID" value="XM_075231453.1"/>
</dbReference>
<keyword evidence="1" id="KW-1185">Reference proteome</keyword>